<dbReference type="SUPFAM" id="SSF55676">
    <property type="entry name" value="CytB endotoxin-like"/>
    <property type="match status" value="1"/>
</dbReference>
<evidence type="ECO:0000256" key="2">
    <source>
        <dbReference type="ARBA" id="ARBA00022969"/>
    </source>
</evidence>
<organism evidence="4 5">
    <name type="scientific">Anaerobacterium chartisolvens</name>
    <dbReference type="NCBI Taxonomy" id="1297424"/>
    <lineage>
        <taxon>Bacteria</taxon>
        <taxon>Bacillati</taxon>
        <taxon>Bacillota</taxon>
        <taxon>Clostridia</taxon>
        <taxon>Eubacteriales</taxon>
        <taxon>Oscillospiraceae</taxon>
        <taxon>Anaerobacterium</taxon>
    </lineage>
</organism>
<comment type="caution">
    <text evidence="4">The sequence shown here is derived from an EMBL/GenBank/DDBJ whole genome shotgun (WGS) entry which is preliminary data.</text>
</comment>
<comment type="similarity">
    <text evidence="1">Belongs to the cyt1/cyt2 endotoxin family.</text>
</comment>
<evidence type="ECO:0000256" key="1">
    <source>
        <dbReference type="ARBA" id="ARBA00009676"/>
    </source>
</evidence>
<evidence type="ECO:0000313" key="4">
    <source>
        <dbReference type="EMBL" id="RCX08079.1"/>
    </source>
</evidence>
<protein>
    <submittedName>
        <fullName evidence="4">Toxin</fullName>
    </submittedName>
</protein>
<reference evidence="4 5" key="1">
    <citation type="submission" date="2018-07" db="EMBL/GenBank/DDBJ databases">
        <title>Genomic Encyclopedia of Type Strains, Phase IV (KMG-IV): sequencing the most valuable type-strain genomes for metagenomic binning, comparative biology and taxonomic classification.</title>
        <authorList>
            <person name="Goeker M."/>
        </authorList>
    </citation>
    <scope>NUCLEOTIDE SEQUENCE [LARGE SCALE GENOMIC DNA]</scope>
    <source>
        <strain evidence="4 5">DSM 27016</strain>
    </source>
</reference>
<keyword evidence="2" id="KW-0749">Sporulation</keyword>
<proteinExistence type="inferred from homology"/>
<feature type="signal peptide" evidence="3">
    <location>
        <begin position="1"/>
        <end position="27"/>
    </location>
</feature>
<feature type="chain" id="PRO_5016917579" evidence="3">
    <location>
        <begin position="28"/>
        <end position="257"/>
    </location>
</feature>
<dbReference type="InterPro" id="IPR035918">
    <property type="entry name" value="CytB_endotoxin-like_sf"/>
</dbReference>
<evidence type="ECO:0000256" key="3">
    <source>
        <dbReference type="SAM" id="SignalP"/>
    </source>
</evidence>
<name>A0A369AFI0_9FIRM</name>
<dbReference type="Gene3D" id="3.40.198.10">
    <property type="entry name" value="Delta-endotoxin CytB-like"/>
    <property type="match status" value="1"/>
</dbReference>
<gene>
    <name evidence="4" type="ORF">DFR58_1464</name>
</gene>
<keyword evidence="5" id="KW-1185">Reference proteome</keyword>
<dbReference type="GO" id="GO:0005576">
    <property type="term" value="C:extracellular region"/>
    <property type="evidence" value="ECO:0007669"/>
    <property type="project" value="InterPro"/>
</dbReference>
<dbReference type="GO" id="GO:0030435">
    <property type="term" value="P:sporulation resulting in formation of a cellular spore"/>
    <property type="evidence" value="ECO:0007669"/>
    <property type="project" value="UniProtKB-KW"/>
</dbReference>
<dbReference type="InterPro" id="IPR001615">
    <property type="entry name" value="Endotoxin_CytB"/>
</dbReference>
<evidence type="ECO:0000313" key="5">
    <source>
        <dbReference type="Proteomes" id="UP000253034"/>
    </source>
</evidence>
<dbReference type="RefSeq" id="WP_170138268.1">
    <property type="nucleotide sequence ID" value="NZ_QPJT01000046.1"/>
</dbReference>
<sequence>MIKRSRFLVSLGLVLVLILSSTFGAFAQSSGESNVVHSKIIPVVLDYDQATNSISLNYDDILDYKPIMSIEDPDCIIEAMNLADILDDAVEVKNNNAFFDFQKAIDIVKANKGISVVGILNSNITKNNANYVEMSEAVTQTILSVLKAKIDDGTKNVFQNLIQSCYTDTEKDEQKHWVLWSKNTEHQSQYVYQLLFAIQNKNTGAFIYALPLALTVTVDKSKSKFLGMTVKDKSNYSCNIQGLQIVKLMDKYVNGGR</sequence>
<dbReference type="EMBL" id="QPJT01000046">
    <property type="protein sequence ID" value="RCX08079.1"/>
    <property type="molecule type" value="Genomic_DNA"/>
</dbReference>
<accession>A0A369AFI0</accession>
<keyword evidence="3" id="KW-0732">Signal</keyword>
<dbReference type="Pfam" id="PF01338">
    <property type="entry name" value="Bac_thur_toxin"/>
    <property type="match status" value="1"/>
</dbReference>
<dbReference type="Proteomes" id="UP000253034">
    <property type="component" value="Unassembled WGS sequence"/>
</dbReference>
<dbReference type="AlphaFoldDB" id="A0A369AFI0"/>